<sequence length="46" mass="5455">MIRRQSQQKLTNRHCVIVTAVGCEISHIVSFHNHRKRNLMDIQARE</sequence>
<protein>
    <submittedName>
        <fullName evidence="1">Uncharacterized protein</fullName>
    </submittedName>
</protein>
<comment type="caution">
    <text evidence="1">The sequence shown here is derived from an EMBL/GenBank/DDBJ whole genome shotgun (WGS) entry which is preliminary data.</text>
</comment>
<organism evidence="1 2">
    <name type="scientific">Daphnia magna</name>
    <dbReference type="NCBI Taxonomy" id="35525"/>
    <lineage>
        <taxon>Eukaryota</taxon>
        <taxon>Metazoa</taxon>
        <taxon>Ecdysozoa</taxon>
        <taxon>Arthropoda</taxon>
        <taxon>Crustacea</taxon>
        <taxon>Branchiopoda</taxon>
        <taxon>Diplostraca</taxon>
        <taxon>Cladocera</taxon>
        <taxon>Anomopoda</taxon>
        <taxon>Daphniidae</taxon>
        <taxon>Daphnia</taxon>
    </lineage>
</organism>
<evidence type="ECO:0000313" key="1">
    <source>
        <dbReference type="EMBL" id="KZS11275.1"/>
    </source>
</evidence>
<evidence type="ECO:0000313" key="2">
    <source>
        <dbReference type="Proteomes" id="UP000076858"/>
    </source>
</evidence>
<accession>A0A164UDY6</accession>
<gene>
    <name evidence="1" type="ORF">APZ42_024041</name>
</gene>
<dbReference type="EMBL" id="LRGB01001581">
    <property type="protein sequence ID" value="KZS11275.1"/>
    <property type="molecule type" value="Genomic_DNA"/>
</dbReference>
<dbReference type="AlphaFoldDB" id="A0A164UDY6"/>
<name>A0A164UDY6_9CRUS</name>
<proteinExistence type="predicted"/>
<dbReference type="Proteomes" id="UP000076858">
    <property type="component" value="Unassembled WGS sequence"/>
</dbReference>
<keyword evidence="2" id="KW-1185">Reference proteome</keyword>
<reference evidence="1 2" key="1">
    <citation type="submission" date="2016-03" db="EMBL/GenBank/DDBJ databases">
        <title>EvidentialGene: Evidence-directed Construction of Genes on Genomes.</title>
        <authorList>
            <person name="Gilbert D.G."/>
            <person name="Choi J.-H."/>
            <person name="Mockaitis K."/>
            <person name="Colbourne J."/>
            <person name="Pfrender M."/>
        </authorList>
    </citation>
    <scope>NUCLEOTIDE SEQUENCE [LARGE SCALE GENOMIC DNA]</scope>
    <source>
        <strain evidence="1 2">Xinb3</strain>
        <tissue evidence="1">Complete organism</tissue>
    </source>
</reference>